<evidence type="ECO:0000313" key="1">
    <source>
        <dbReference type="EMBL" id="MDC0741696.1"/>
    </source>
</evidence>
<gene>
    <name evidence="1" type="ORF">POL67_10085</name>
</gene>
<evidence type="ECO:0000313" key="2">
    <source>
        <dbReference type="Proteomes" id="UP001221411"/>
    </source>
</evidence>
<proteinExistence type="predicted"/>
<sequence length="75" mass="7980">MKKWDLAEMGDRSGGRLSPSGVVYNHRFLAGDAGVLAIERSRSQGTARLVGTTLVAVKADDDATKKELYDILGGS</sequence>
<comment type="caution">
    <text evidence="1">The sequence shown here is derived from an EMBL/GenBank/DDBJ whole genome shotgun (WGS) entry which is preliminary data.</text>
</comment>
<reference evidence="1 2" key="1">
    <citation type="submission" date="2022-11" db="EMBL/GenBank/DDBJ databases">
        <title>Minimal conservation of predation-associated metabolite biosynthetic gene clusters underscores biosynthetic potential of Myxococcota including descriptions for ten novel species: Archangium lansinium sp. nov., Myxococcus landrumus sp. nov., Nannocystis bai.</title>
        <authorList>
            <person name="Ahearne A."/>
            <person name="Stevens C."/>
            <person name="Dowd S."/>
        </authorList>
    </citation>
    <scope>NUCLEOTIDE SEQUENCE [LARGE SCALE GENOMIC DNA]</scope>
    <source>
        <strain evidence="1 2">RJM3</strain>
    </source>
</reference>
<keyword evidence="2" id="KW-1185">Reference proteome</keyword>
<dbReference type="Proteomes" id="UP001221411">
    <property type="component" value="Unassembled WGS sequence"/>
</dbReference>
<dbReference type="RefSeq" id="WP_271917023.1">
    <property type="nucleotide sequence ID" value="NZ_JAQNDO010000001.1"/>
</dbReference>
<organism evidence="1 2">
    <name type="scientific">Polyangium mundeleinium</name>
    <dbReference type="NCBI Taxonomy" id="2995306"/>
    <lineage>
        <taxon>Bacteria</taxon>
        <taxon>Pseudomonadati</taxon>
        <taxon>Myxococcota</taxon>
        <taxon>Polyangia</taxon>
        <taxon>Polyangiales</taxon>
        <taxon>Polyangiaceae</taxon>
        <taxon>Polyangium</taxon>
    </lineage>
</organism>
<protein>
    <submittedName>
        <fullName evidence="1">Uncharacterized protein</fullName>
    </submittedName>
</protein>
<accession>A0ABT5EIU7</accession>
<dbReference type="EMBL" id="JAQNDO010000001">
    <property type="protein sequence ID" value="MDC0741696.1"/>
    <property type="molecule type" value="Genomic_DNA"/>
</dbReference>
<name>A0ABT5EIU7_9BACT</name>